<feature type="transmembrane region" description="Helical" evidence="7">
    <location>
        <begin position="59"/>
        <end position="85"/>
    </location>
</feature>
<evidence type="ECO:0000256" key="4">
    <source>
        <dbReference type="ARBA" id="ARBA00022679"/>
    </source>
</evidence>
<dbReference type="AlphaFoldDB" id="A0A654M6G3"/>
<dbReference type="InterPro" id="IPR036890">
    <property type="entry name" value="HATPase_C_sf"/>
</dbReference>
<dbReference type="PANTHER" id="PTHR43711:SF1">
    <property type="entry name" value="HISTIDINE KINASE 1"/>
    <property type="match status" value="1"/>
</dbReference>
<name>A0A654M6G3_9ARCH</name>
<dbReference type="Proteomes" id="UP000058925">
    <property type="component" value="Chromosome"/>
</dbReference>
<keyword evidence="7" id="KW-1133">Transmembrane helix</keyword>
<dbReference type="EC" id="2.7.13.3" evidence="2"/>
<keyword evidence="3" id="KW-0597">Phosphoprotein</keyword>
<dbReference type="RefSeq" id="WP_196817536.1">
    <property type="nucleotide sequence ID" value="NZ_CP012850.1"/>
</dbReference>
<dbReference type="InterPro" id="IPR003661">
    <property type="entry name" value="HisK_dim/P_dom"/>
</dbReference>
<feature type="domain" description="Histidine kinase" evidence="8">
    <location>
        <begin position="445"/>
        <end position="668"/>
    </location>
</feature>
<evidence type="ECO:0000256" key="2">
    <source>
        <dbReference type="ARBA" id="ARBA00012438"/>
    </source>
</evidence>
<dbReference type="OrthoDB" id="342253at2157"/>
<dbReference type="KEGG" id="taa:NMY3_00763"/>
<evidence type="ECO:0000313" key="9">
    <source>
        <dbReference type="EMBL" id="ALI34972.1"/>
    </source>
</evidence>
<evidence type="ECO:0000313" key="10">
    <source>
        <dbReference type="Proteomes" id="UP000058925"/>
    </source>
</evidence>
<evidence type="ECO:0000256" key="3">
    <source>
        <dbReference type="ARBA" id="ARBA00022553"/>
    </source>
</evidence>
<dbReference type="SUPFAM" id="SSF56024">
    <property type="entry name" value="Phospholipase D/nuclease"/>
    <property type="match status" value="1"/>
</dbReference>
<keyword evidence="4 9" id="KW-0808">Transferase</keyword>
<dbReference type="InterPro" id="IPR005467">
    <property type="entry name" value="His_kinase_dom"/>
</dbReference>
<evidence type="ECO:0000259" key="8">
    <source>
        <dbReference type="PROSITE" id="PS50109"/>
    </source>
</evidence>
<keyword evidence="7" id="KW-0812">Transmembrane</keyword>
<organism evidence="9 10">
    <name type="scientific">Candidatus Nitrosocosmicus oleophilus</name>
    <dbReference type="NCBI Taxonomy" id="1353260"/>
    <lineage>
        <taxon>Archaea</taxon>
        <taxon>Nitrososphaerota</taxon>
        <taxon>Nitrososphaeria</taxon>
        <taxon>Nitrososphaerales</taxon>
        <taxon>Nitrososphaeraceae</taxon>
        <taxon>Candidatus Nitrosocosmicus</taxon>
    </lineage>
</organism>
<dbReference type="GO" id="GO:0000155">
    <property type="term" value="F:phosphorelay sensor kinase activity"/>
    <property type="evidence" value="ECO:0007669"/>
    <property type="project" value="InterPro"/>
</dbReference>
<dbReference type="InterPro" id="IPR004358">
    <property type="entry name" value="Sig_transdc_His_kin-like_C"/>
</dbReference>
<evidence type="ECO:0000256" key="6">
    <source>
        <dbReference type="ARBA" id="ARBA00023012"/>
    </source>
</evidence>
<dbReference type="SMART" id="SM00387">
    <property type="entry name" value="HATPase_c"/>
    <property type="match status" value="1"/>
</dbReference>
<dbReference type="Gene3D" id="3.30.565.10">
    <property type="entry name" value="Histidine kinase-like ATPase, C-terminal domain"/>
    <property type="match status" value="1"/>
</dbReference>
<dbReference type="Gene3D" id="3.30.870.10">
    <property type="entry name" value="Endonuclease Chain A"/>
    <property type="match status" value="1"/>
</dbReference>
<dbReference type="InterPro" id="IPR036097">
    <property type="entry name" value="HisK_dim/P_sf"/>
</dbReference>
<keyword evidence="7" id="KW-0472">Membrane</keyword>
<dbReference type="CDD" id="cd00082">
    <property type="entry name" value="HisKA"/>
    <property type="match status" value="1"/>
</dbReference>
<keyword evidence="10" id="KW-1185">Reference proteome</keyword>
<keyword evidence="5" id="KW-0418">Kinase</keyword>
<dbReference type="EMBL" id="CP012850">
    <property type="protein sequence ID" value="ALI34972.1"/>
    <property type="molecule type" value="Genomic_DNA"/>
</dbReference>
<gene>
    <name evidence="9" type="primary">rpfC_2</name>
    <name evidence="9" type="ORF">NMY3_00763</name>
</gene>
<dbReference type="PROSITE" id="PS50109">
    <property type="entry name" value="HIS_KIN"/>
    <property type="match status" value="1"/>
</dbReference>
<dbReference type="InterPro" id="IPR003594">
    <property type="entry name" value="HATPase_dom"/>
</dbReference>
<dbReference type="InterPro" id="IPR050736">
    <property type="entry name" value="Sensor_HK_Regulatory"/>
</dbReference>
<dbReference type="SUPFAM" id="SSF47384">
    <property type="entry name" value="Homodimeric domain of signal transducing histidine kinase"/>
    <property type="match status" value="1"/>
</dbReference>
<dbReference type="Gene3D" id="1.10.287.130">
    <property type="match status" value="1"/>
</dbReference>
<dbReference type="PRINTS" id="PR00344">
    <property type="entry name" value="BCTRLSENSOR"/>
</dbReference>
<accession>A0A654M6G3</accession>
<evidence type="ECO:0000256" key="5">
    <source>
        <dbReference type="ARBA" id="ARBA00022777"/>
    </source>
</evidence>
<comment type="catalytic activity">
    <reaction evidence="1">
        <text>ATP + protein L-histidine = ADP + protein N-phospho-L-histidine.</text>
        <dbReference type="EC" id="2.7.13.3"/>
    </reaction>
</comment>
<keyword evidence="6" id="KW-0902">Two-component regulatory system</keyword>
<dbReference type="PANTHER" id="PTHR43711">
    <property type="entry name" value="TWO-COMPONENT HISTIDINE KINASE"/>
    <property type="match status" value="1"/>
</dbReference>
<reference evidence="10" key="1">
    <citation type="submission" date="2015-10" db="EMBL/GenBank/DDBJ databases">
        <title>Niche specialization of a soil ammonia-oxidizing archaeon, Candidatus Nitrosocosmicus oleophilus.</title>
        <authorList>
            <person name="Jung M.-Y."/>
            <person name="Rhee S.-K."/>
        </authorList>
    </citation>
    <scope>NUCLEOTIDE SEQUENCE [LARGE SCALE GENOMIC DNA]</scope>
    <source>
        <strain evidence="10">MY3</strain>
    </source>
</reference>
<protein>
    <recommendedName>
        <fullName evidence="2">histidine kinase</fullName>
        <ecNumber evidence="2">2.7.13.3</ecNumber>
    </recommendedName>
</protein>
<dbReference type="Pfam" id="PF00512">
    <property type="entry name" value="HisKA"/>
    <property type="match status" value="1"/>
</dbReference>
<dbReference type="Pfam" id="PF02518">
    <property type="entry name" value="HATPase_c"/>
    <property type="match status" value="1"/>
</dbReference>
<dbReference type="SUPFAM" id="SSF55874">
    <property type="entry name" value="ATPase domain of HSP90 chaperone/DNA topoisomerase II/histidine kinase"/>
    <property type="match status" value="1"/>
</dbReference>
<evidence type="ECO:0000256" key="7">
    <source>
        <dbReference type="SAM" id="Phobius"/>
    </source>
</evidence>
<sequence length="680" mass="77148">MNIAQSIQNNTLINKMVLTKTMIACPLMMTMHVNLWNVNAIKLKSLENKHDISQSVECIIVMVQWITIFVYISLSALLPSFYIVVNIKQSKPFNTILYKKLICLHNFLDKMEEIGTAEGLEESTKTILNVLNNSTNSLLICADQYWPSVAIGIEVFNKGMFDLKKRNVKCRFITEVTKENIAFCKELLKIAAVHHLPGLKGNFAVNENEYIASATMKNLQLLSQVVYSNSKAVVEQHNFFFENLWDKSISATEKIDEIEKGIVPEIVAVIKNPLEIKNIYFDVLKSSVTEIMLILTTSTVFLSEENDGLMQSLIDASNRNVKIRIITPSFSNAKNEIDNLSQKNKIEVRRIESPFDAPINILVVDEKYSLIVELKNDTKQKFTEAVGSAIYSTSQPNVISFVTIFDTLWKQTELYEKLKDADNLKEEYIKKLRVADKAKDEFVNIAAHELRTPTQSILTFANLLKYDVNKNESIEAIYRNAKRLNVLIKNILDVTKIESNKLVLHQENFNINDLLTTVIKDYTRQLKKPTYKRRIKVYYTLQSEILGPDALIHADKERIIQVISNLLDNAIKFIEKDGLIRITLKISKGESPHANGYAEIIIKDSGSGISEEILPHLFSKFSTRSFQGTGLGLYISKNIIESHSGSMWAENNKDGKGATFSFRIPLIKTDLIQNSSGVSI</sequence>
<dbReference type="SMART" id="SM00388">
    <property type="entry name" value="HisKA"/>
    <property type="match status" value="1"/>
</dbReference>
<dbReference type="GeneID" id="60420904"/>
<proteinExistence type="predicted"/>
<evidence type="ECO:0000256" key="1">
    <source>
        <dbReference type="ARBA" id="ARBA00000085"/>
    </source>
</evidence>